<evidence type="ECO:0000313" key="2">
    <source>
        <dbReference type="EMBL" id="WXA98998.1"/>
    </source>
</evidence>
<sequence>MANKTASSTRQDANNVAGMDAFIDLGRIPEVILNNGEAAVRIWGRNDIAVMVYDMGAVSGDLREPLTEMGWDGTTRVFGVDRARARAALGAVHDMQAAWADRQRDGVAQIIVATSRGPVLVNFEPEGEGFSIDPATLRPESGAPENVRINARSNGTA</sequence>
<dbReference type="RefSeq" id="WP_394849628.1">
    <property type="nucleotide sequence ID" value="NZ_CP089982.1"/>
</dbReference>
<keyword evidence="3" id="KW-1185">Reference proteome</keyword>
<accession>A0ABZ2KK04</accession>
<feature type="region of interest" description="Disordered" evidence="1">
    <location>
        <begin position="131"/>
        <end position="157"/>
    </location>
</feature>
<dbReference type="Proteomes" id="UP001379533">
    <property type="component" value="Chromosome"/>
</dbReference>
<name>A0ABZ2KK04_9BACT</name>
<organism evidence="2 3">
    <name type="scientific">Pendulispora brunnea</name>
    <dbReference type="NCBI Taxonomy" id="2905690"/>
    <lineage>
        <taxon>Bacteria</taxon>
        <taxon>Pseudomonadati</taxon>
        <taxon>Myxococcota</taxon>
        <taxon>Myxococcia</taxon>
        <taxon>Myxococcales</taxon>
        <taxon>Sorangiineae</taxon>
        <taxon>Pendulisporaceae</taxon>
        <taxon>Pendulispora</taxon>
    </lineage>
</organism>
<dbReference type="EMBL" id="CP089982">
    <property type="protein sequence ID" value="WXA98998.1"/>
    <property type="molecule type" value="Genomic_DNA"/>
</dbReference>
<proteinExistence type="predicted"/>
<protein>
    <submittedName>
        <fullName evidence="2">Uncharacterized protein</fullName>
    </submittedName>
</protein>
<gene>
    <name evidence="2" type="ORF">LZC95_19525</name>
</gene>
<evidence type="ECO:0000256" key="1">
    <source>
        <dbReference type="SAM" id="MobiDB-lite"/>
    </source>
</evidence>
<evidence type="ECO:0000313" key="3">
    <source>
        <dbReference type="Proteomes" id="UP001379533"/>
    </source>
</evidence>
<reference evidence="2 3" key="1">
    <citation type="submission" date="2021-12" db="EMBL/GenBank/DDBJ databases">
        <title>Discovery of the Pendulisporaceae a myxobacterial family with distinct sporulation behavior and unique specialized metabolism.</title>
        <authorList>
            <person name="Garcia R."/>
            <person name="Popoff A."/>
            <person name="Bader C.D."/>
            <person name="Loehr J."/>
            <person name="Walesch S."/>
            <person name="Walt C."/>
            <person name="Boldt J."/>
            <person name="Bunk B."/>
            <person name="Haeckl F.J.F.P.J."/>
            <person name="Gunesch A.P."/>
            <person name="Birkelbach J."/>
            <person name="Nuebel U."/>
            <person name="Pietschmann T."/>
            <person name="Bach T."/>
            <person name="Mueller R."/>
        </authorList>
    </citation>
    <scope>NUCLEOTIDE SEQUENCE [LARGE SCALE GENOMIC DNA]</scope>
    <source>
        <strain evidence="2 3">MSr12523</strain>
    </source>
</reference>